<feature type="transmembrane region" description="Helical" evidence="1">
    <location>
        <begin position="333"/>
        <end position="351"/>
    </location>
</feature>
<dbReference type="HOGENOM" id="CLU_525435_0_0_2"/>
<dbReference type="Proteomes" id="UP000001400">
    <property type="component" value="Chromosome"/>
</dbReference>
<evidence type="ECO:0000313" key="3">
    <source>
        <dbReference type="Proteomes" id="UP000001400"/>
    </source>
</evidence>
<feature type="transmembrane region" description="Helical" evidence="1">
    <location>
        <begin position="158"/>
        <end position="185"/>
    </location>
</feature>
<protein>
    <recommendedName>
        <fullName evidence="4">Glycosyltransferase RgtA/B/C/D-like domain-containing protein</fullName>
    </recommendedName>
</protein>
<keyword evidence="3" id="KW-1185">Reference proteome</keyword>
<dbReference type="RefSeq" id="WP_008084063.1">
    <property type="nucleotide sequence ID" value="NC_013926.1"/>
</dbReference>
<keyword evidence="1" id="KW-0472">Membrane</keyword>
<accession>B5ICV4</accession>
<feature type="transmembrane region" description="Helical" evidence="1">
    <location>
        <begin position="118"/>
        <end position="138"/>
    </location>
</feature>
<sequence length="518" mass="59261">MKGKWVALITLYALSVVIRIYPAFITSIPYNVDALTDSRASQFIADHGNLKFPFGVTYNNHHTPVTPLFNALSAAISQLTGINVMHFLPFLFPFITSISVIGWYMVAKKFTKREDIAIATASFFAISGTYVLQTALVWKEAVGFVLMPFAIYAYRKKNAISIFLLFILPLTHHYVALLTYMIITLTELLNLYEKYKEHLEMSKEDYLWLSAISILWAYMTLYYSFRHFDRLNQLSPSSSLWLFLSLFFLFLLAGIKVMNITYKKIKIWYIAVIFSIPFAFYIFYFSFPIFSHTMLFNQTTFEYTIGYVVLISLIAVGLYILSTTSYKERKAFLAILLVPLQMILFFILHGFDPGTYNTVSRTYDFLDPATHTSLAVGTFKFKKYTVVFSIVFIVLASTTPIAYHTSEAFGVSYFIYPDELHGAKWIKEHFSNRSIATDDKLGLVAKNEFDINASRNLPYLLKNDLTPSSNIWLIGSYWSKGAQMCPMAPIKVNVTRILEQNSVVFSSGRTFVVLNSTS</sequence>
<reference evidence="2" key="1">
    <citation type="submission" date="2010-02" db="EMBL/GenBank/DDBJ databases">
        <title>Complete sequence of Aciduliprofundum boonei T469.</title>
        <authorList>
            <consortium name="US DOE Joint Genome Institute"/>
            <person name="Lucas S."/>
            <person name="Copeland A."/>
            <person name="Lapidus A."/>
            <person name="Cheng J.-F."/>
            <person name="Bruce D."/>
            <person name="Goodwin L."/>
            <person name="Pitluck S."/>
            <person name="Saunders E."/>
            <person name="Detter J.C."/>
            <person name="Han C."/>
            <person name="Tapia R."/>
            <person name="Land M."/>
            <person name="Hauser L."/>
            <person name="Kyrpides N."/>
            <person name="Mikhailova N."/>
            <person name="Flores G."/>
            <person name="Reysenbach A.-L."/>
            <person name="Woyke T."/>
        </authorList>
    </citation>
    <scope>NUCLEOTIDE SEQUENCE</scope>
    <source>
        <strain evidence="2">T469</strain>
    </source>
</reference>
<feature type="transmembrane region" description="Helical" evidence="1">
    <location>
        <begin position="206"/>
        <end position="225"/>
    </location>
</feature>
<feature type="transmembrane region" description="Helical" evidence="1">
    <location>
        <begin position="87"/>
        <end position="106"/>
    </location>
</feature>
<feature type="transmembrane region" description="Helical" evidence="1">
    <location>
        <begin position="303"/>
        <end position="321"/>
    </location>
</feature>
<feature type="transmembrane region" description="Helical" evidence="1">
    <location>
        <begin position="237"/>
        <end position="255"/>
    </location>
</feature>
<proteinExistence type="predicted"/>
<name>B5ICV4_ACIB4</name>
<dbReference type="eggNOG" id="arCOG08157">
    <property type="taxonomic scope" value="Archaea"/>
</dbReference>
<gene>
    <name evidence="2" type="ordered locus">Aboo_1481</name>
</gene>
<evidence type="ECO:0008006" key="4">
    <source>
        <dbReference type="Google" id="ProtNLM"/>
    </source>
</evidence>
<organism evidence="2 3">
    <name type="scientific">Aciduliprofundum boonei (strain DSM 19572 / T469)</name>
    <dbReference type="NCBI Taxonomy" id="439481"/>
    <lineage>
        <taxon>Archaea</taxon>
        <taxon>Methanobacteriati</taxon>
        <taxon>Thermoplasmatota</taxon>
        <taxon>DHVE2 group</taxon>
        <taxon>Candidatus Aciduliprofundum</taxon>
    </lineage>
</organism>
<evidence type="ECO:0000313" key="2">
    <source>
        <dbReference type="EMBL" id="ADD09287.1"/>
    </source>
</evidence>
<dbReference type="OrthoDB" id="364270at2157"/>
<dbReference type="EMBL" id="CP001941">
    <property type="protein sequence ID" value="ADD09287.1"/>
    <property type="molecule type" value="Genomic_DNA"/>
</dbReference>
<dbReference type="AlphaFoldDB" id="B5ICV4"/>
<feature type="transmembrane region" description="Helical" evidence="1">
    <location>
        <begin position="267"/>
        <end position="291"/>
    </location>
</feature>
<feature type="transmembrane region" description="Helical" evidence="1">
    <location>
        <begin position="5"/>
        <end position="25"/>
    </location>
</feature>
<feature type="transmembrane region" description="Helical" evidence="1">
    <location>
        <begin position="384"/>
        <end position="403"/>
    </location>
</feature>
<keyword evidence="1" id="KW-1133">Transmembrane helix</keyword>
<dbReference type="STRING" id="439481.Aboo_1481"/>
<keyword evidence="1" id="KW-0812">Transmembrane</keyword>
<dbReference type="KEGG" id="abi:Aboo_1481"/>
<dbReference type="GeneID" id="8828449"/>
<evidence type="ECO:0000256" key="1">
    <source>
        <dbReference type="SAM" id="Phobius"/>
    </source>
</evidence>